<keyword evidence="14" id="KW-1185">Reference proteome</keyword>
<reference evidence="13" key="1">
    <citation type="submission" date="2021-01" db="EMBL/GenBank/DDBJ databases">
        <title>Rhizobium sp. strain KVB221 16S ribosomal RNA gene Genome sequencing and assembly.</title>
        <authorList>
            <person name="Kang M."/>
        </authorList>
    </citation>
    <scope>NUCLEOTIDE SEQUENCE</scope>
    <source>
        <strain evidence="13">KVB221</strain>
    </source>
</reference>
<keyword evidence="2 12" id="KW-1003">Cell membrane</keyword>
<evidence type="ECO:0000256" key="8">
    <source>
        <dbReference type="ARBA" id="ARBA00023136"/>
    </source>
</evidence>
<dbReference type="GO" id="GO:0046872">
    <property type="term" value="F:metal ion binding"/>
    <property type="evidence" value="ECO:0007669"/>
    <property type="project" value="UniProtKB-KW"/>
</dbReference>
<dbReference type="GO" id="GO:0140114">
    <property type="term" value="P:cellular detoxification of fluoride"/>
    <property type="evidence" value="ECO:0007669"/>
    <property type="project" value="UniProtKB-UniRule"/>
</dbReference>
<dbReference type="Proteomes" id="UP000633219">
    <property type="component" value="Unassembled WGS sequence"/>
</dbReference>
<keyword evidence="6 12" id="KW-0915">Sodium</keyword>
<dbReference type="HAMAP" id="MF_00454">
    <property type="entry name" value="FluC"/>
    <property type="match status" value="1"/>
</dbReference>
<dbReference type="GO" id="GO:0062054">
    <property type="term" value="F:fluoride channel activity"/>
    <property type="evidence" value="ECO:0007669"/>
    <property type="project" value="UniProtKB-UniRule"/>
</dbReference>
<evidence type="ECO:0000256" key="1">
    <source>
        <dbReference type="ARBA" id="ARBA00004651"/>
    </source>
</evidence>
<keyword evidence="4 12" id="KW-0812">Transmembrane</keyword>
<gene>
    <name evidence="12 13" type="primary">crcB</name>
    <name evidence="12" type="synonym">fluC</name>
    <name evidence="13" type="ORF">JJB09_11910</name>
</gene>
<dbReference type="AlphaFoldDB" id="A0A936YTI4"/>
<evidence type="ECO:0000256" key="10">
    <source>
        <dbReference type="ARBA" id="ARBA00035120"/>
    </source>
</evidence>
<keyword evidence="9 12" id="KW-0407">Ion channel</keyword>
<keyword evidence="12" id="KW-0479">Metal-binding</keyword>
<feature type="binding site" evidence="12">
    <location>
        <position position="78"/>
    </location>
    <ligand>
        <name>Na(+)</name>
        <dbReference type="ChEBI" id="CHEBI:29101"/>
        <note>structural</note>
    </ligand>
</feature>
<evidence type="ECO:0000256" key="9">
    <source>
        <dbReference type="ARBA" id="ARBA00023303"/>
    </source>
</evidence>
<keyword evidence="12" id="KW-0813">Transport</keyword>
<name>A0A936YTI4_9HYPH</name>
<evidence type="ECO:0000256" key="3">
    <source>
        <dbReference type="ARBA" id="ARBA00022519"/>
    </source>
</evidence>
<evidence type="ECO:0000256" key="12">
    <source>
        <dbReference type="HAMAP-Rule" id="MF_00454"/>
    </source>
</evidence>
<keyword evidence="3" id="KW-0997">Cell inner membrane</keyword>
<feature type="binding site" evidence="12">
    <location>
        <position position="75"/>
    </location>
    <ligand>
        <name>Na(+)</name>
        <dbReference type="ChEBI" id="CHEBI:29101"/>
        <note>structural</note>
    </ligand>
</feature>
<dbReference type="InterPro" id="IPR003691">
    <property type="entry name" value="FluC"/>
</dbReference>
<evidence type="ECO:0000256" key="2">
    <source>
        <dbReference type="ARBA" id="ARBA00022475"/>
    </source>
</evidence>
<evidence type="ECO:0000256" key="11">
    <source>
        <dbReference type="ARBA" id="ARBA00035585"/>
    </source>
</evidence>
<evidence type="ECO:0000313" key="14">
    <source>
        <dbReference type="Proteomes" id="UP000633219"/>
    </source>
</evidence>
<comment type="similarity">
    <text evidence="10 12">Belongs to the fluoride channel Fluc/FEX (TC 1.A.43) family.</text>
</comment>
<dbReference type="RefSeq" id="WP_201658020.1">
    <property type="nucleotide sequence ID" value="NZ_JAEQNC010000006.1"/>
</dbReference>
<evidence type="ECO:0000256" key="7">
    <source>
        <dbReference type="ARBA" id="ARBA00023065"/>
    </source>
</evidence>
<accession>A0A936YTI4</accession>
<keyword evidence="8 12" id="KW-0472">Membrane</keyword>
<feature type="transmembrane region" description="Helical" evidence="12">
    <location>
        <begin position="33"/>
        <end position="55"/>
    </location>
</feature>
<dbReference type="PANTHER" id="PTHR28259">
    <property type="entry name" value="FLUORIDE EXPORT PROTEIN 1-RELATED"/>
    <property type="match status" value="1"/>
</dbReference>
<dbReference type="GO" id="GO:0005886">
    <property type="term" value="C:plasma membrane"/>
    <property type="evidence" value="ECO:0007669"/>
    <property type="project" value="UniProtKB-SubCell"/>
</dbReference>
<evidence type="ECO:0000256" key="6">
    <source>
        <dbReference type="ARBA" id="ARBA00023053"/>
    </source>
</evidence>
<organism evidence="13 14">
    <name type="scientific">Rhizobium setariae</name>
    <dbReference type="NCBI Taxonomy" id="2801340"/>
    <lineage>
        <taxon>Bacteria</taxon>
        <taxon>Pseudomonadati</taxon>
        <taxon>Pseudomonadota</taxon>
        <taxon>Alphaproteobacteria</taxon>
        <taxon>Hyphomicrobiales</taxon>
        <taxon>Rhizobiaceae</taxon>
        <taxon>Rhizobium/Agrobacterium group</taxon>
        <taxon>Rhizobium</taxon>
    </lineage>
</organism>
<dbReference type="NCBIfam" id="TIGR00494">
    <property type="entry name" value="crcB"/>
    <property type="match status" value="1"/>
</dbReference>
<dbReference type="Pfam" id="PF02537">
    <property type="entry name" value="CRCB"/>
    <property type="match status" value="1"/>
</dbReference>
<comment type="activity regulation">
    <text evidence="12">Na(+) is not transported, but it plays an essential structural role and its presence is essential for fluoride channel function.</text>
</comment>
<dbReference type="NCBIfam" id="NF010791">
    <property type="entry name" value="PRK14195.1"/>
    <property type="match status" value="1"/>
</dbReference>
<protein>
    <recommendedName>
        <fullName evidence="12">Fluoride-specific ion channel FluC</fullName>
    </recommendedName>
</protein>
<sequence>MLNILLVAIGGATGSVARYLTGHMTLKLFGPSFPWGTLVVNTIGSLAIGIFAELIARRFDASHELRLLIITGFLGGFTTFSAFSLDVAVMVERGAILPALAYVTASMLVSLLAVFAGLALMRALL</sequence>
<evidence type="ECO:0000256" key="5">
    <source>
        <dbReference type="ARBA" id="ARBA00022989"/>
    </source>
</evidence>
<proteinExistence type="inferred from homology"/>
<comment type="caution">
    <text evidence="13">The sequence shown here is derived from an EMBL/GenBank/DDBJ whole genome shotgun (WGS) entry which is preliminary data.</text>
</comment>
<comment type="subcellular location">
    <subcellularLocation>
        <location evidence="1 12">Cell membrane</location>
        <topology evidence="1 12">Multi-pass membrane protein</topology>
    </subcellularLocation>
</comment>
<dbReference type="EMBL" id="JAEQNC010000006">
    <property type="protein sequence ID" value="MBL0372736.1"/>
    <property type="molecule type" value="Genomic_DNA"/>
</dbReference>
<comment type="function">
    <text evidence="12">Fluoride-specific ion channel. Important for reducing fluoride concentration in the cell, thus reducing its toxicity.</text>
</comment>
<keyword evidence="5 12" id="KW-1133">Transmembrane helix</keyword>
<feature type="transmembrane region" description="Helical" evidence="12">
    <location>
        <begin position="67"/>
        <end position="89"/>
    </location>
</feature>
<evidence type="ECO:0000313" key="13">
    <source>
        <dbReference type="EMBL" id="MBL0372736.1"/>
    </source>
</evidence>
<evidence type="ECO:0000256" key="4">
    <source>
        <dbReference type="ARBA" id="ARBA00022692"/>
    </source>
</evidence>
<comment type="catalytic activity">
    <reaction evidence="11">
        <text>fluoride(in) = fluoride(out)</text>
        <dbReference type="Rhea" id="RHEA:76159"/>
        <dbReference type="ChEBI" id="CHEBI:17051"/>
    </reaction>
    <physiologicalReaction direction="left-to-right" evidence="11">
        <dbReference type="Rhea" id="RHEA:76160"/>
    </physiologicalReaction>
</comment>
<feature type="transmembrane region" description="Helical" evidence="12">
    <location>
        <begin position="95"/>
        <end position="120"/>
    </location>
</feature>
<keyword evidence="7 12" id="KW-0406">Ion transport</keyword>
<dbReference type="PANTHER" id="PTHR28259:SF1">
    <property type="entry name" value="FLUORIDE EXPORT PROTEIN 1-RELATED"/>
    <property type="match status" value="1"/>
</dbReference>